<comment type="caution">
    <text evidence="1">The sequence shown here is derived from an EMBL/GenBank/DDBJ whole genome shotgun (WGS) entry which is preliminary data.</text>
</comment>
<dbReference type="EMBL" id="DYDO01000011">
    <property type="protein sequence ID" value="DBA15842.1"/>
    <property type="molecule type" value="Genomic_DNA"/>
</dbReference>
<evidence type="ECO:0000313" key="2">
    <source>
        <dbReference type="Proteomes" id="UP001181693"/>
    </source>
</evidence>
<dbReference type="Proteomes" id="UP001181693">
    <property type="component" value="Unassembled WGS sequence"/>
</dbReference>
<organism evidence="1 2">
    <name type="scientific">Pyxicephalus adspersus</name>
    <name type="common">African bullfrog</name>
    <dbReference type="NCBI Taxonomy" id="30357"/>
    <lineage>
        <taxon>Eukaryota</taxon>
        <taxon>Metazoa</taxon>
        <taxon>Chordata</taxon>
        <taxon>Craniata</taxon>
        <taxon>Vertebrata</taxon>
        <taxon>Euteleostomi</taxon>
        <taxon>Amphibia</taxon>
        <taxon>Batrachia</taxon>
        <taxon>Anura</taxon>
        <taxon>Neobatrachia</taxon>
        <taxon>Ranoidea</taxon>
        <taxon>Pyxicephalidae</taxon>
        <taxon>Pyxicephalinae</taxon>
        <taxon>Pyxicephalus</taxon>
    </lineage>
</organism>
<protein>
    <submittedName>
        <fullName evidence="1">Uncharacterized protein</fullName>
    </submittedName>
</protein>
<sequence>MCHLESLPHSGDRSSHTYILKGRYVHESKLLGQVNKQNKVLTTLFYTYKQVVISSNSLFSHNDVPHLYASAKNNQEVCTASSTSQSR</sequence>
<accession>A0AAV2ZV04</accession>
<keyword evidence="2" id="KW-1185">Reference proteome</keyword>
<dbReference type="AlphaFoldDB" id="A0AAV2ZV04"/>
<name>A0AAV2ZV04_PYXAD</name>
<evidence type="ECO:0000313" key="1">
    <source>
        <dbReference type="EMBL" id="DBA15842.1"/>
    </source>
</evidence>
<gene>
    <name evidence="1" type="ORF">GDO54_003301</name>
</gene>
<proteinExistence type="predicted"/>
<reference evidence="1" key="1">
    <citation type="thesis" date="2020" institute="ProQuest LLC" country="789 East Eisenhower Parkway, Ann Arbor, MI, USA">
        <title>Comparative Genomics and Chromosome Evolution.</title>
        <authorList>
            <person name="Mudd A.B."/>
        </authorList>
    </citation>
    <scope>NUCLEOTIDE SEQUENCE</scope>
    <source>
        <strain evidence="1">1538</strain>
        <tissue evidence="1">Blood</tissue>
    </source>
</reference>